<feature type="domain" description="Nucleotide-diphospho-sugar transferase" evidence="2">
    <location>
        <begin position="11"/>
        <end position="74"/>
    </location>
</feature>
<dbReference type="EMBL" id="JAEHOC010000105">
    <property type="protein sequence ID" value="KAG2422474.1"/>
    <property type="molecule type" value="Genomic_DNA"/>
</dbReference>
<evidence type="ECO:0000256" key="1">
    <source>
        <dbReference type="SAM" id="MobiDB-lite"/>
    </source>
</evidence>
<protein>
    <recommendedName>
        <fullName evidence="2">Nucleotide-diphospho-sugar transferase domain-containing protein</fullName>
    </recommendedName>
</protein>
<feature type="region of interest" description="Disordered" evidence="1">
    <location>
        <begin position="217"/>
        <end position="256"/>
    </location>
</feature>
<name>A0A835VR52_CHLIN</name>
<dbReference type="GO" id="GO:0052636">
    <property type="term" value="F:arabinosyltransferase activity"/>
    <property type="evidence" value="ECO:0007669"/>
    <property type="project" value="TreeGrafter"/>
</dbReference>
<feature type="domain" description="Nucleotide-diphospho-sugar transferase" evidence="2">
    <location>
        <begin position="125"/>
        <end position="320"/>
    </location>
</feature>
<accession>A0A835VR52</accession>
<keyword evidence="4" id="KW-1185">Reference proteome</keyword>
<dbReference type="OrthoDB" id="540503at2759"/>
<dbReference type="InterPro" id="IPR053250">
    <property type="entry name" value="Glycosyltransferase_77"/>
</dbReference>
<evidence type="ECO:0000313" key="4">
    <source>
        <dbReference type="Proteomes" id="UP000650467"/>
    </source>
</evidence>
<evidence type="ECO:0000313" key="3">
    <source>
        <dbReference type="EMBL" id="KAG2422474.1"/>
    </source>
</evidence>
<dbReference type="GO" id="GO:0005794">
    <property type="term" value="C:Golgi apparatus"/>
    <property type="evidence" value="ECO:0007669"/>
    <property type="project" value="TreeGrafter"/>
</dbReference>
<dbReference type="PANTHER" id="PTHR46936:SF1">
    <property type="entry name" value="ARABINOSYLTRANSFERASE XEG113"/>
    <property type="match status" value="1"/>
</dbReference>
<feature type="region of interest" description="Disordered" evidence="1">
    <location>
        <begin position="599"/>
        <end position="624"/>
    </location>
</feature>
<organism evidence="3 4">
    <name type="scientific">Chlamydomonas incerta</name>
    <dbReference type="NCBI Taxonomy" id="51695"/>
    <lineage>
        <taxon>Eukaryota</taxon>
        <taxon>Viridiplantae</taxon>
        <taxon>Chlorophyta</taxon>
        <taxon>core chlorophytes</taxon>
        <taxon>Chlorophyceae</taxon>
        <taxon>CS clade</taxon>
        <taxon>Chlamydomonadales</taxon>
        <taxon>Chlamydomonadaceae</taxon>
        <taxon>Chlamydomonas</taxon>
    </lineage>
</organism>
<dbReference type="PANTHER" id="PTHR46936">
    <property type="entry name" value="ARABINOSYLTRANSFERASE XEG113"/>
    <property type="match status" value="1"/>
</dbReference>
<comment type="caution">
    <text evidence="3">The sequence shown here is derived from an EMBL/GenBank/DDBJ whole genome shotgun (WGS) entry which is preliminary data.</text>
</comment>
<feature type="compositionally biased region" description="Low complexity" evidence="1">
    <location>
        <begin position="599"/>
        <end position="609"/>
    </location>
</feature>
<proteinExistence type="predicted"/>
<dbReference type="Pfam" id="PF03407">
    <property type="entry name" value="Nucleotid_trans"/>
    <property type="match status" value="2"/>
</dbReference>
<dbReference type="Proteomes" id="UP000650467">
    <property type="component" value="Unassembled WGS sequence"/>
</dbReference>
<gene>
    <name evidence="3" type="ORF">HXX76_015998</name>
</gene>
<reference evidence="3" key="1">
    <citation type="journal article" date="2020" name="bioRxiv">
        <title>Comparative genomics of Chlamydomonas.</title>
        <authorList>
            <person name="Craig R.J."/>
            <person name="Hasan A.R."/>
            <person name="Ness R.W."/>
            <person name="Keightley P.D."/>
        </authorList>
    </citation>
    <scope>NUCLEOTIDE SEQUENCE</scope>
    <source>
        <strain evidence="3">SAG 7.73</strain>
    </source>
</reference>
<dbReference type="InterPro" id="IPR005069">
    <property type="entry name" value="Nucl-diP-sugar_transferase"/>
</dbReference>
<feature type="compositionally biased region" description="Low complexity" evidence="1">
    <location>
        <begin position="230"/>
        <end position="243"/>
    </location>
</feature>
<dbReference type="AlphaFoldDB" id="A0A835VR52"/>
<dbReference type="GO" id="GO:0052325">
    <property type="term" value="P:cell wall pectin biosynthetic process"/>
    <property type="evidence" value="ECO:0007669"/>
    <property type="project" value="TreeGrafter"/>
</dbReference>
<sequence>MGTLGISNHCFNAPQDRIKYKGTDEAYHWGSHHWKLTTWNKVHIIKAVYEYGVNVIHSDTDVVWFGDPLPFFQQQLQDDPGGVGASREIRAHLDPASEAGPGPAAGSWDGAAAGGQGWWEAPHVVVATDSVSSLNRRGDRGLEDSPQPYTPINTGMYFLRQWPGGVAFLDEWLSWQGRDVGHDQDGFNTLARGFFFQRDPDLRLPLFPGAHTRVMRPTLLGGRGPGGQQQGAQQRQQGRTSGSSGHGDVRNSTTEDDWAAPRTFRAAYSNNTAISFLPASMFANAYTYVNARLWEKLDHPLYAVHWVWGGKSLESKRQNMRDAMKFHDEPDYYTSPQLVTFDMDLLPMPPTYNSWFSTEHMIRFHVKAANHQLQQAYYAFAIALIANRTLVMPRFQCYCAKNWYQTQQCRINFEKATTFPFTCALSHVLRVKKLEAGFRLPENTEYSGHRVFVREYSFLDNPKVPDALKKSFVEIVPSQMPRTANLGADDLVLSAEPAPRGYGQRVTVAAPLVDRELRAVLGRFKNVRVLHFPQPARTLGGFSTYATWEQYDVEIQKHVAYWCCRSRSDMRAYNLTERLQLVALPPDRYKNLPRLTTGAADGATAASTATPPPGSSGYLHEAPPLPPRAAGGRPWCDSIVARHVAGPGRAEGRLGELLQCIGDEGG</sequence>
<evidence type="ECO:0000259" key="2">
    <source>
        <dbReference type="Pfam" id="PF03407"/>
    </source>
</evidence>